<dbReference type="InterPro" id="IPR042263">
    <property type="entry name" value="DPH1/DPH2_1"/>
</dbReference>
<dbReference type="FunFam" id="3.40.50.11860:FF:000002">
    <property type="entry name" value="2-(3-amino-3-carboxypropyl)histidine synthase subunit 1"/>
    <property type="match status" value="1"/>
</dbReference>
<dbReference type="Gene3D" id="3.40.50.11860">
    <property type="entry name" value="Diphthamide synthesis DPH1/DPH2 domain 3"/>
    <property type="match status" value="1"/>
</dbReference>
<dbReference type="GO" id="GO:0051539">
    <property type="term" value="F:4 iron, 4 sulfur cluster binding"/>
    <property type="evidence" value="ECO:0007669"/>
    <property type="project" value="UniProtKB-UniRule"/>
</dbReference>
<name>A0AAP0IYX6_9MAGN</name>
<dbReference type="SFLD" id="SFLDS00032">
    <property type="entry name" value="Radical_SAM_3-amino-3-carboxyp"/>
    <property type="match status" value="1"/>
</dbReference>
<evidence type="ECO:0000256" key="4">
    <source>
        <dbReference type="ARBA" id="ARBA00021915"/>
    </source>
</evidence>
<dbReference type="GO" id="GO:0017183">
    <property type="term" value="P:protein histidyl modification to diphthamide"/>
    <property type="evidence" value="ECO:0007669"/>
    <property type="project" value="UniProtKB-UniRule"/>
</dbReference>
<evidence type="ECO:0000256" key="1">
    <source>
        <dbReference type="ARBA" id="ARBA00005156"/>
    </source>
</evidence>
<evidence type="ECO:0000256" key="9">
    <source>
        <dbReference type="ARBA" id="ARBA00023014"/>
    </source>
</evidence>
<reference evidence="12 13" key="1">
    <citation type="submission" date="2024-01" db="EMBL/GenBank/DDBJ databases">
        <title>Genome assemblies of Stephania.</title>
        <authorList>
            <person name="Yang L."/>
        </authorList>
    </citation>
    <scope>NUCLEOTIDE SEQUENCE [LARGE SCALE GENOMIC DNA]</scope>
    <source>
        <strain evidence="12">QJT</strain>
        <tissue evidence="12">Leaf</tissue>
    </source>
</reference>
<organism evidence="12 13">
    <name type="scientific">Stephania japonica</name>
    <dbReference type="NCBI Taxonomy" id="461633"/>
    <lineage>
        <taxon>Eukaryota</taxon>
        <taxon>Viridiplantae</taxon>
        <taxon>Streptophyta</taxon>
        <taxon>Embryophyta</taxon>
        <taxon>Tracheophyta</taxon>
        <taxon>Spermatophyta</taxon>
        <taxon>Magnoliopsida</taxon>
        <taxon>Ranunculales</taxon>
        <taxon>Menispermaceae</taxon>
        <taxon>Menispermoideae</taxon>
        <taxon>Cissampelideae</taxon>
        <taxon>Stephania</taxon>
    </lineage>
</organism>
<dbReference type="Gene3D" id="3.40.50.11840">
    <property type="entry name" value="Diphthamide synthesis DPH1/DPH2 domain 1"/>
    <property type="match status" value="1"/>
</dbReference>
<keyword evidence="5 11" id="KW-0808">Transferase</keyword>
<keyword evidence="11" id="KW-0004">4Fe-4S</keyword>
<comment type="caution">
    <text evidence="12">The sequence shown here is derived from an EMBL/GenBank/DDBJ whole genome shotgun (WGS) entry which is preliminary data.</text>
</comment>
<keyword evidence="9" id="KW-0411">Iron-sulfur</keyword>
<comment type="similarity">
    <text evidence="2 11">Belongs to the DPH1/DPH2 family. DPH1 subfamily.</text>
</comment>
<comment type="function">
    <text evidence="11">Catalyzes the first step of diphthamide biosynthesis, a post-translational modification of histidine which occurs in elongation factor 2.</text>
</comment>
<sequence length="449" mass="49650">MDSNNGDLQPAPKPRPPPKRFIKNQIPDSILTDPALNAAISLLPSNYNLEIHKCVYRIRSSGAKRVALQFPEGLLMYSLVLADIFKTFAHLEDCFVLGDVTYGACCVDDFSASALDADLLIHYGHSCLIPIDFTKVPSLYVFVEIKIDVDRLIDTIRLNFGETVDKLHKLALAGTIQFSGAIRAAKTRLESEGFEVLVPQSKPLSAGEVLGCTAPTMPTSSADVLIFVADGRFHLEAFMIANPEIRAFRYDPYIGVLFLEEYDHKGMKEARKNAIIKSREVKNWGVILGTLGRQGNPRILDRLESRMRERGLVWTTILMSEISPARVELFGDSIDAWIQIACPRLSIDWGEAFKQPLLTPFEAEIALGLIPGWWEKAAVKSNCKNGLSCEKGENCCRYDNGGGNASNGGALATDYPMDYYAQNGREWNCAYSNKSSQPVRRSTATGVTS</sequence>
<keyword evidence="13" id="KW-1185">Reference proteome</keyword>
<dbReference type="PANTHER" id="PTHR10762:SF1">
    <property type="entry name" value="2-(3-AMINO-3-CARBOXYPROPYL)HISTIDINE SYNTHASE SUBUNIT 1"/>
    <property type="match status" value="1"/>
</dbReference>
<keyword evidence="8" id="KW-0408">Iron</keyword>
<comment type="pathway">
    <text evidence="1 11">Protein modification; peptidyl-diphthamide biosynthesis.</text>
</comment>
<dbReference type="EMBL" id="JBBNAE010000005">
    <property type="protein sequence ID" value="KAK9124437.1"/>
    <property type="molecule type" value="Genomic_DNA"/>
</dbReference>
<evidence type="ECO:0000256" key="10">
    <source>
        <dbReference type="ARBA" id="ARBA00048403"/>
    </source>
</evidence>
<comment type="catalytic activity">
    <reaction evidence="10 11">
        <text>L-histidyl-[translation elongation factor 2] + S-adenosyl-L-methionine = 2-[(3S)-amino-3-carboxypropyl]-L-histidyl-[translation elongation factor 2] + S-methyl-5'-thioadenosine + H(+)</text>
        <dbReference type="Rhea" id="RHEA:36783"/>
        <dbReference type="Rhea" id="RHEA-COMP:9748"/>
        <dbReference type="Rhea" id="RHEA-COMP:9749"/>
        <dbReference type="ChEBI" id="CHEBI:15378"/>
        <dbReference type="ChEBI" id="CHEBI:17509"/>
        <dbReference type="ChEBI" id="CHEBI:29979"/>
        <dbReference type="ChEBI" id="CHEBI:59789"/>
        <dbReference type="ChEBI" id="CHEBI:73995"/>
        <dbReference type="EC" id="2.5.1.108"/>
    </reaction>
</comment>
<evidence type="ECO:0000256" key="2">
    <source>
        <dbReference type="ARBA" id="ARBA00010173"/>
    </source>
</evidence>
<dbReference type="Proteomes" id="UP001417504">
    <property type="component" value="Unassembled WGS sequence"/>
</dbReference>
<accession>A0AAP0IYX6</accession>
<evidence type="ECO:0000256" key="6">
    <source>
        <dbReference type="ARBA" id="ARBA00022691"/>
    </source>
</evidence>
<dbReference type="GO" id="GO:0090560">
    <property type="term" value="F:2-(3-amino-3-carboxypropyl)histidine synthase activity"/>
    <property type="evidence" value="ECO:0007669"/>
    <property type="project" value="UniProtKB-UniRule"/>
</dbReference>
<proteinExistence type="inferred from homology"/>
<dbReference type="PANTHER" id="PTHR10762">
    <property type="entry name" value="DIPHTHAMIDE BIOSYNTHESIS PROTEIN"/>
    <property type="match status" value="1"/>
</dbReference>
<keyword evidence="7" id="KW-0479">Metal-binding</keyword>
<dbReference type="InterPro" id="IPR035435">
    <property type="entry name" value="DPH1/DPH2_euk_archaea"/>
</dbReference>
<dbReference type="FunFam" id="3.40.50.11840:FF:000001">
    <property type="entry name" value="2-(3-amino-3-carboxypropyl)histidine synthase subunit 1"/>
    <property type="match status" value="1"/>
</dbReference>
<dbReference type="InterPro" id="IPR016435">
    <property type="entry name" value="DPH1/DPH2"/>
</dbReference>
<protein>
    <recommendedName>
        <fullName evidence="4 11">2-(3-amino-3-carboxypropyl)histidine synthase subunit 1</fullName>
        <ecNumber evidence="3 11">2.5.1.108</ecNumber>
    </recommendedName>
</protein>
<keyword evidence="6 11" id="KW-0949">S-adenosyl-L-methionine</keyword>
<dbReference type="Gene3D" id="3.40.50.11850">
    <property type="entry name" value="Diphthamide synthesis DPH1/DPH2 domain 2"/>
    <property type="match status" value="1"/>
</dbReference>
<gene>
    <name evidence="12" type="ORF">Sjap_014039</name>
</gene>
<evidence type="ECO:0000313" key="13">
    <source>
        <dbReference type="Proteomes" id="UP001417504"/>
    </source>
</evidence>
<dbReference type="EC" id="2.5.1.108" evidence="3 11"/>
<evidence type="ECO:0000313" key="12">
    <source>
        <dbReference type="EMBL" id="KAK9124437.1"/>
    </source>
</evidence>
<dbReference type="Pfam" id="PF01866">
    <property type="entry name" value="Diphthamide_syn"/>
    <property type="match status" value="1"/>
</dbReference>
<evidence type="ECO:0000256" key="8">
    <source>
        <dbReference type="ARBA" id="ARBA00023004"/>
    </source>
</evidence>
<dbReference type="FunFam" id="3.40.50.11850:FF:000002">
    <property type="entry name" value="2-(3-amino-3-carboxypropyl)histidine synthase subunit 1"/>
    <property type="match status" value="1"/>
</dbReference>
<dbReference type="InterPro" id="IPR042264">
    <property type="entry name" value="DPH1/DPH2_2"/>
</dbReference>
<dbReference type="InterPro" id="IPR042265">
    <property type="entry name" value="DPH1/DPH2_3"/>
</dbReference>
<evidence type="ECO:0000256" key="11">
    <source>
        <dbReference type="PIRNR" id="PIRNR004967"/>
    </source>
</evidence>
<dbReference type="PIRSF" id="PIRSF004967">
    <property type="entry name" value="DPH1"/>
    <property type="match status" value="1"/>
</dbReference>
<evidence type="ECO:0000256" key="3">
    <source>
        <dbReference type="ARBA" id="ARBA00012221"/>
    </source>
</evidence>
<dbReference type="AlphaFoldDB" id="A0AAP0IYX6"/>
<dbReference type="NCBIfam" id="TIGR00322">
    <property type="entry name" value="diphth2_R"/>
    <property type="match status" value="1"/>
</dbReference>
<evidence type="ECO:0000256" key="7">
    <source>
        <dbReference type="ARBA" id="ARBA00022723"/>
    </source>
</evidence>
<comment type="cofactor">
    <cofactor evidence="11">
        <name>[4Fe-4S] cluster</name>
        <dbReference type="ChEBI" id="CHEBI:49883"/>
    </cofactor>
    <text evidence="11">Binds 1 [4Fe-4S] cluster per subunit. The cluster is coordinated with 3 cysteines and an exchangeable S-adenosyl-L-methionine.</text>
</comment>
<dbReference type="GO" id="GO:0046872">
    <property type="term" value="F:metal ion binding"/>
    <property type="evidence" value="ECO:0007669"/>
    <property type="project" value="UniProtKB-KW"/>
</dbReference>
<evidence type="ECO:0000256" key="5">
    <source>
        <dbReference type="ARBA" id="ARBA00022679"/>
    </source>
</evidence>